<sequence>MAHATTMAIAVAAIVQHNKGISVAQPVAADQAIHKRGHAYPDLLVHRAPMMPLCGPGIRCRPCRPCRL</sequence>
<dbReference type="EMBL" id="CM000763">
    <property type="protein sequence ID" value="KXG30880.1"/>
    <property type="molecule type" value="Genomic_DNA"/>
</dbReference>
<reference evidence="1 2" key="1">
    <citation type="journal article" date="2009" name="Nature">
        <title>The Sorghum bicolor genome and the diversification of grasses.</title>
        <authorList>
            <person name="Paterson A.H."/>
            <person name="Bowers J.E."/>
            <person name="Bruggmann R."/>
            <person name="Dubchak I."/>
            <person name="Grimwood J."/>
            <person name="Gundlach H."/>
            <person name="Haberer G."/>
            <person name="Hellsten U."/>
            <person name="Mitros T."/>
            <person name="Poliakov A."/>
            <person name="Schmutz J."/>
            <person name="Spannagl M."/>
            <person name="Tang H."/>
            <person name="Wang X."/>
            <person name="Wicker T."/>
            <person name="Bharti A.K."/>
            <person name="Chapman J."/>
            <person name="Feltus F.A."/>
            <person name="Gowik U."/>
            <person name="Grigoriev I.V."/>
            <person name="Lyons E."/>
            <person name="Maher C.A."/>
            <person name="Martis M."/>
            <person name="Narechania A."/>
            <person name="Otillar R.P."/>
            <person name="Penning B.W."/>
            <person name="Salamov A.A."/>
            <person name="Wang Y."/>
            <person name="Zhang L."/>
            <person name="Carpita N.C."/>
            <person name="Freeling M."/>
            <person name="Gingle A.R."/>
            <person name="Hash C.T."/>
            <person name="Keller B."/>
            <person name="Klein P."/>
            <person name="Kresovich S."/>
            <person name="McCann M.C."/>
            <person name="Ming R."/>
            <person name="Peterson D.G."/>
            <person name="Mehboob-ur-Rahman"/>
            <person name="Ware D."/>
            <person name="Westhoff P."/>
            <person name="Mayer K.F."/>
            <person name="Messing J."/>
            <person name="Rokhsar D.S."/>
        </authorList>
    </citation>
    <scope>NUCLEOTIDE SEQUENCE [LARGE SCALE GENOMIC DNA]</scope>
    <source>
        <strain evidence="2">cv. BTx623</strain>
    </source>
</reference>
<proteinExistence type="predicted"/>
<dbReference type="Gramene" id="KXG30880">
    <property type="protein sequence ID" value="KXG30880"/>
    <property type="gene ID" value="SORBI_3004G260700"/>
</dbReference>
<accession>A0A194YSS2</accession>
<reference evidence="2" key="2">
    <citation type="journal article" date="2018" name="Plant J.">
        <title>The Sorghum bicolor reference genome: improved assembly, gene annotations, a transcriptome atlas, and signatures of genome organization.</title>
        <authorList>
            <person name="McCormick R.F."/>
            <person name="Truong S.K."/>
            <person name="Sreedasyam A."/>
            <person name="Jenkins J."/>
            <person name="Shu S."/>
            <person name="Sims D."/>
            <person name="Kennedy M."/>
            <person name="Amirebrahimi M."/>
            <person name="Weers B.D."/>
            <person name="McKinley B."/>
            <person name="Mattison A."/>
            <person name="Morishige D.T."/>
            <person name="Grimwood J."/>
            <person name="Schmutz J."/>
            <person name="Mullet J.E."/>
        </authorList>
    </citation>
    <scope>NUCLEOTIDE SEQUENCE [LARGE SCALE GENOMIC DNA]</scope>
    <source>
        <strain evidence="2">cv. BTx623</strain>
    </source>
</reference>
<keyword evidence="2" id="KW-1185">Reference proteome</keyword>
<dbReference type="AlphaFoldDB" id="A0A194YSS2"/>
<dbReference type="InParanoid" id="A0A194YSS2"/>
<organism evidence="1 2">
    <name type="scientific">Sorghum bicolor</name>
    <name type="common">Sorghum</name>
    <name type="synonym">Sorghum vulgare</name>
    <dbReference type="NCBI Taxonomy" id="4558"/>
    <lineage>
        <taxon>Eukaryota</taxon>
        <taxon>Viridiplantae</taxon>
        <taxon>Streptophyta</taxon>
        <taxon>Embryophyta</taxon>
        <taxon>Tracheophyta</taxon>
        <taxon>Spermatophyta</taxon>
        <taxon>Magnoliopsida</taxon>
        <taxon>Liliopsida</taxon>
        <taxon>Poales</taxon>
        <taxon>Poaceae</taxon>
        <taxon>PACMAD clade</taxon>
        <taxon>Panicoideae</taxon>
        <taxon>Andropogonodae</taxon>
        <taxon>Andropogoneae</taxon>
        <taxon>Sorghinae</taxon>
        <taxon>Sorghum</taxon>
    </lineage>
</organism>
<dbReference type="Proteomes" id="UP000000768">
    <property type="component" value="Chromosome 4"/>
</dbReference>
<evidence type="ECO:0000313" key="1">
    <source>
        <dbReference type="EMBL" id="KXG30880.1"/>
    </source>
</evidence>
<evidence type="ECO:0000313" key="2">
    <source>
        <dbReference type="Proteomes" id="UP000000768"/>
    </source>
</evidence>
<gene>
    <name evidence="1" type="ORF">SORBI_3004G260700</name>
</gene>
<protein>
    <submittedName>
        <fullName evidence="1">Uncharacterized protein</fullName>
    </submittedName>
</protein>
<name>A0A194YSS2_SORBI</name>